<organism evidence="3 4">
    <name type="scientific">Sphingomonas oleivorans</name>
    <dbReference type="NCBI Taxonomy" id="1735121"/>
    <lineage>
        <taxon>Bacteria</taxon>
        <taxon>Pseudomonadati</taxon>
        <taxon>Pseudomonadota</taxon>
        <taxon>Alphaproteobacteria</taxon>
        <taxon>Sphingomonadales</taxon>
        <taxon>Sphingomonadaceae</taxon>
        <taxon>Sphingomonas</taxon>
    </lineage>
</organism>
<dbReference type="SUPFAM" id="SSF53448">
    <property type="entry name" value="Nucleotide-diphospho-sugar transferases"/>
    <property type="match status" value="1"/>
</dbReference>
<dbReference type="InterPro" id="IPR029044">
    <property type="entry name" value="Nucleotide-diphossugar_trans"/>
</dbReference>
<keyword evidence="1" id="KW-0460">Magnesium</keyword>
<dbReference type="PANTHER" id="PTHR43777:SF1">
    <property type="entry name" value="MOLYBDENUM COFACTOR CYTIDYLYLTRANSFERASE"/>
    <property type="match status" value="1"/>
</dbReference>
<dbReference type="EMBL" id="NWBU01000010">
    <property type="protein sequence ID" value="PTQ10130.1"/>
    <property type="molecule type" value="Genomic_DNA"/>
</dbReference>
<sequence>MRAAILLAAGSSRRFGRANKLLAPLAERPLLLHALERARAGAQGRVIVVTGADRARVAAIVRGPGVTIVHAADHRQGISASLRRGIAALRPIEREVTIHLGDMPFVADARRWRLAAGQDALRPIAGGRPGHPVLLRTEVARRARDLAGDKGLGTLLSGLRLGVAKAGPGSLIDIDSRAMLIRARRMRRL</sequence>
<keyword evidence="3" id="KW-0808">Transferase</keyword>
<evidence type="ECO:0000259" key="2">
    <source>
        <dbReference type="Pfam" id="PF12804"/>
    </source>
</evidence>
<dbReference type="PANTHER" id="PTHR43777">
    <property type="entry name" value="MOLYBDENUM COFACTOR CYTIDYLYLTRANSFERASE"/>
    <property type="match status" value="1"/>
</dbReference>
<proteinExistence type="predicted"/>
<evidence type="ECO:0000256" key="1">
    <source>
        <dbReference type="ARBA" id="ARBA00022842"/>
    </source>
</evidence>
<name>A0A2T5FWG9_9SPHN</name>
<dbReference type="GO" id="GO:0016301">
    <property type="term" value="F:kinase activity"/>
    <property type="evidence" value="ECO:0007669"/>
    <property type="project" value="UniProtKB-KW"/>
</dbReference>
<dbReference type="Proteomes" id="UP000244162">
    <property type="component" value="Unassembled WGS sequence"/>
</dbReference>
<dbReference type="AlphaFoldDB" id="A0A2T5FWG9"/>
<dbReference type="Gene3D" id="3.90.550.10">
    <property type="entry name" value="Spore Coat Polysaccharide Biosynthesis Protein SpsA, Chain A"/>
    <property type="match status" value="1"/>
</dbReference>
<keyword evidence="3" id="KW-0418">Kinase</keyword>
<dbReference type="InterPro" id="IPR025877">
    <property type="entry name" value="MobA-like_NTP_Trfase"/>
</dbReference>
<keyword evidence="4" id="KW-1185">Reference proteome</keyword>
<evidence type="ECO:0000313" key="4">
    <source>
        <dbReference type="Proteomes" id="UP000244162"/>
    </source>
</evidence>
<dbReference type="GO" id="GO:0016779">
    <property type="term" value="F:nucleotidyltransferase activity"/>
    <property type="evidence" value="ECO:0007669"/>
    <property type="project" value="UniProtKB-ARBA"/>
</dbReference>
<accession>A0A2T5FWG9</accession>
<dbReference type="CDD" id="cd04182">
    <property type="entry name" value="GT_2_like_f"/>
    <property type="match status" value="1"/>
</dbReference>
<dbReference type="Pfam" id="PF12804">
    <property type="entry name" value="NTP_transf_3"/>
    <property type="match status" value="1"/>
</dbReference>
<comment type="caution">
    <text evidence="3">The sequence shown here is derived from an EMBL/GenBank/DDBJ whole genome shotgun (WGS) entry which is preliminary data.</text>
</comment>
<gene>
    <name evidence="3" type="ORF">CLG96_13460</name>
</gene>
<evidence type="ECO:0000313" key="3">
    <source>
        <dbReference type="EMBL" id="PTQ10130.1"/>
    </source>
</evidence>
<dbReference type="RefSeq" id="WP_107968479.1">
    <property type="nucleotide sequence ID" value="NZ_NWBU01000010.1"/>
</dbReference>
<reference evidence="3 4" key="1">
    <citation type="submission" date="2017-09" db="EMBL/GenBank/DDBJ databases">
        <title>Sphingomonas panjinensis sp.nov., isolated from oil-contaminated soil.</title>
        <authorList>
            <person name="Wang L."/>
            <person name="Chen L."/>
        </authorList>
    </citation>
    <scope>NUCLEOTIDE SEQUENCE [LARGE SCALE GENOMIC DNA]</scope>
    <source>
        <strain evidence="3 4">FW-11</strain>
    </source>
</reference>
<feature type="domain" description="MobA-like NTP transferase" evidence="2">
    <location>
        <begin position="4"/>
        <end position="157"/>
    </location>
</feature>
<dbReference type="OrthoDB" id="9779263at2"/>
<protein>
    <submittedName>
        <fullName evidence="3">4-diphosphocytidyl-2C-methyl-D-erythritol kinase</fullName>
    </submittedName>
</protein>